<feature type="region of interest" description="Disordered" evidence="1">
    <location>
        <begin position="1"/>
        <end position="32"/>
    </location>
</feature>
<evidence type="ECO:0000256" key="1">
    <source>
        <dbReference type="SAM" id="MobiDB-lite"/>
    </source>
</evidence>
<feature type="compositionally biased region" description="Acidic residues" evidence="1">
    <location>
        <begin position="10"/>
        <end position="23"/>
    </location>
</feature>
<proteinExistence type="predicted"/>
<dbReference type="PANTHER" id="PTHR35871">
    <property type="entry name" value="EXPRESSED PROTEIN"/>
    <property type="match status" value="1"/>
</dbReference>
<dbReference type="Gene3D" id="3.30.420.10">
    <property type="entry name" value="Ribonuclease H-like superfamily/Ribonuclease H"/>
    <property type="match status" value="2"/>
</dbReference>
<gene>
    <name evidence="2" type="ORF">RHS04_06535</name>
</gene>
<protein>
    <submittedName>
        <fullName evidence="2">Uncharacterized protein</fullName>
    </submittedName>
</protein>
<organism evidence="2 3">
    <name type="scientific">Rhizoctonia solani</name>
    <dbReference type="NCBI Taxonomy" id="456999"/>
    <lineage>
        <taxon>Eukaryota</taxon>
        <taxon>Fungi</taxon>
        <taxon>Dikarya</taxon>
        <taxon>Basidiomycota</taxon>
        <taxon>Agaricomycotina</taxon>
        <taxon>Agaricomycetes</taxon>
        <taxon>Cantharellales</taxon>
        <taxon>Ceratobasidiaceae</taxon>
        <taxon>Rhizoctonia</taxon>
    </lineage>
</organism>
<accession>A0A8H7H4T6</accession>
<dbReference type="InterPro" id="IPR036397">
    <property type="entry name" value="RNaseH_sf"/>
</dbReference>
<sequence>MPPAPNPPLDSDDSSEDESDQEEQATGWKTYYRPPTIHEAEAALQKIDQAVRTPRPSGGYLYAKLDRVTNERYSAIKACLNQFLMASPKGKRFIEASKDAARVQGRKETYARTIRKWTRHFIQTGCLPSNHQGWWNVSILEDEDISGKIKLHLQQIGKLACAQDVVKFLRDPQVRDRLGITKKISMRTAQRWLSRAGFRWRSEPKGQYFDGHERKDVVTYRQQTYIPFIKALERRRTIYNQDGIPDPTRPMRLFPGEKPVIIWFHDESIFYANDRRTVRWVYIGEHPTPFKKGEGCSIMIADFVCAELGWLRGRNGSESARVAMYPGADKDGYFTNERVVLQLRDAIKIVQEHFPQFTHVFVYDNAPCHTKYSTSSLCAQGMPKGPLMDWPYYKDAENNRVFVPMEDGRLPDGSLQSFYDPENPRRFKGMAWILKERGLAHISEKNAQCTNFKCPEGKTDCCCRRAMVNQPDFKSRDSCLQETARKLGTQVMFLPKYHCELTLIEQIWGRAKRSYRDYPPSSNPKVLKENALKAVDGVELLSMRKFGARLERFVDGYHSGLSGSQAIDWATKKFKHHRGPPEHIHFDNIAPGYVHTNEIE</sequence>
<name>A0A8H7H4T6_9AGAM</name>
<dbReference type="EMBL" id="JACYCC010000064">
    <property type="protein sequence ID" value="KAF8676357.1"/>
    <property type="molecule type" value="Genomic_DNA"/>
</dbReference>
<dbReference type="Proteomes" id="UP000650582">
    <property type="component" value="Unassembled WGS sequence"/>
</dbReference>
<comment type="caution">
    <text evidence="2">The sequence shown here is derived from an EMBL/GenBank/DDBJ whole genome shotgun (WGS) entry which is preliminary data.</text>
</comment>
<dbReference type="AlphaFoldDB" id="A0A8H7H4T6"/>
<dbReference type="PANTHER" id="PTHR35871:SF1">
    <property type="entry name" value="CXC1-LIKE CYSTEINE CLUSTER ASSOCIATED WITH KDZ TRANSPOSASES DOMAIN-CONTAINING PROTEIN"/>
    <property type="match status" value="1"/>
</dbReference>
<reference evidence="2" key="1">
    <citation type="submission" date="2020-09" db="EMBL/GenBank/DDBJ databases">
        <title>Comparative genome analyses of four rice-infecting Rhizoctonia solani isolates reveal extensive enrichment of homogalacturonan modification genes.</title>
        <authorList>
            <person name="Lee D.-Y."/>
            <person name="Jeon J."/>
            <person name="Kim K.-T."/>
            <person name="Cheong K."/>
            <person name="Song H."/>
            <person name="Choi G."/>
            <person name="Ko J."/>
            <person name="Opiyo S.O."/>
            <person name="Zuo S."/>
            <person name="Madhav S."/>
            <person name="Lee Y.-H."/>
            <person name="Wang G.-L."/>
        </authorList>
    </citation>
    <scope>NUCLEOTIDE SEQUENCE</scope>
    <source>
        <strain evidence="2">AG1-IA YN-7</strain>
    </source>
</reference>
<dbReference type="GO" id="GO:0003676">
    <property type="term" value="F:nucleic acid binding"/>
    <property type="evidence" value="ECO:0007669"/>
    <property type="project" value="InterPro"/>
</dbReference>
<evidence type="ECO:0000313" key="2">
    <source>
        <dbReference type="EMBL" id="KAF8676357.1"/>
    </source>
</evidence>
<evidence type="ECO:0000313" key="3">
    <source>
        <dbReference type="Proteomes" id="UP000650582"/>
    </source>
</evidence>